<proteinExistence type="predicted"/>
<organism evidence="2 3">
    <name type="scientific">Tetraodon nigroviridis</name>
    <name type="common">Spotted green pufferfish</name>
    <name type="synonym">Chelonodon nigroviridis</name>
    <dbReference type="NCBI Taxonomy" id="99883"/>
    <lineage>
        <taxon>Eukaryota</taxon>
        <taxon>Metazoa</taxon>
        <taxon>Chordata</taxon>
        <taxon>Craniata</taxon>
        <taxon>Vertebrata</taxon>
        <taxon>Euteleostomi</taxon>
        <taxon>Actinopterygii</taxon>
        <taxon>Neopterygii</taxon>
        <taxon>Teleostei</taxon>
        <taxon>Neoteleostei</taxon>
        <taxon>Acanthomorphata</taxon>
        <taxon>Eupercaria</taxon>
        <taxon>Tetraodontiformes</taxon>
        <taxon>Tetradontoidea</taxon>
        <taxon>Tetraodontidae</taxon>
        <taxon>Tetraodon</taxon>
    </lineage>
</organism>
<protein>
    <recommendedName>
        <fullName evidence="4">G-protein coupled receptors family 1 profile domain-containing protein</fullName>
    </recommendedName>
</protein>
<dbReference type="AlphaFoldDB" id="H3C3V3"/>
<dbReference type="InParanoid" id="H3C3V3"/>
<keyword evidence="1" id="KW-1133">Transmembrane helix</keyword>
<dbReference type="Ensembl" id="ENSTNIT00000000770.1">
    <property type="protein sequence ID" value="ENSTNIP00000002922.1"/>
    <property type="gene ID" value="ENSTNIG00000000684.1"/>
</dbReference>
<reference evidence="3" key="1">
    <citation type="journal article" date="2004" name="Nature">
        <title>Genome duplication in the teleost fish Tetraodon nigroviridis reveals the early vertebrate proto-karyotype.</title>
        <authorList>
            <person name="Jaillon O."/>
            <person name="Aury J.-M."/>
            <person name="Brunet F."/>
            <person name="Petit J.-L."/>
            <person name="Stange-Thomann N."/>
            <person name="Mauceli E."/>
            <person name="Bouneau L."/>
            <person name="Fischer C."/>
            <person name="Ozouf-Costaz C."/>
            <person name="Bernot A."/>
            <person name="Nicaud S."/>
            <person name="Jaffe D."/>
            <person name="Fisher S."/>
            <person name="Lutfalla G."/>
            <person name="Dossat C."/>
            <person name="Segurens B."/>
            <person name="Dasilva C."/>
            <person name="Salanoubat M."/>
            <person name="Levy M."/>
            <person name="Boudet N."/>
            <person name="Castellano S."/>
            <person name="Anthouard V."/>
            <person name="Jubin C."/>
            <person name="Castelli V."/>
            <person name="Katinka M."/>
            <person name="Vacherie B."/>
            <person name="Biemont C."/>
            <person name="Skalli Z."/>
            <person name="Cattolico L."/>
            <person name="Poulain J."/>
            <person name="De Berardinis V."/>
            <person name="Cruaud C."/>
            <person name="Duprat S."/>
            <person name="Brottier P."/>
            <person name="Coutanceau J.-P."/>
            <person name="Gouzy J."/>
            <person name="Parra G."/>
            <person name="Lardier G."/>
            <person name="Chapple C."/>
            <person name="McKernan K.J."/>
            <person name="McEwan P."/>
            <person name="Bosak S."/>
            <person name="Kellis M."/>
            <person name="Volff J.-N."/>
            <person name="Guigo R."/>
            <person name="Zody M.C."/>
            <person name="Mesirov J."/>
            <person name="Lindblad-Toh K."/>
            <person name="Birren B."/>
            <person name="Nusbaum C."/>
            <person name="Kahn D."/>
            <person name="Robinson-Rechavi M."/>
            <person name="Laudet V."/>
            <person name="Schachter V."/>
            <person name="Quetier F."/>
            <person name="Saurin W."/>
            <person name="Scarpelli C."/>
            <person name="Wincker P."/>
            <person name="Lander E.S."/>
            <person name="Weissenbach J."/>
            <person name="Roest Crollius H."/>
        </authorList>
    </citation>
    <scope>NUCLEOTIDE SEQUENCE [LARGE SCALE GENOMIC DNA]</scope>
</reference>
<reference evidence="2" key="2">
    <citation type="submission" date="2025-08" db="UniProtKB">
        <authorList>
            <consortium name="Ensembl"/>
        </authorList>
    </citation>
    <scope>IDENTIFICATION</scope>
</reference>
<dbReference type="HOGENOM" id="CLU_2644542_0_0_1"/>
<keyword evidence="1" id="KW-0812">Transmembrane</keyword>
<keyword evidence="1" id="KW-0472">Membrane</keyword>
<dbReference type="STRING" id="99883.ENSTNIP00000002922"/>
<evidence type="ECO:0000313" key="3">
    <source>
        <dbReference type="Proteomes" id="UP000007303"/>
    </source>
</evidence>
<dbReference type="SUPFAM" id="SSF81321">
    <property type="entry name" value="Family A G protein-coupled receptor-like"/>
    <property type="match status" value="1"/>
</dbReference>
<evidence type="ECO:0008006" key="4">
    <source>
        <dbReference type="Google" id="ProtNLM"/>
    </source>
</evidence>
<accession>H3C3V3</accession>
<name>H3C3V3_TETNG</name>
<dbReference type="Gene3D" id="1.20.1070.10">
    <property type="entry name" value="Rhodopsin 7-helix transmembrane proteins"/>
    <property type="match status" value="1"/>
</dbReference>
<sequence length="77" mass="8615">VPHYLLRGDPFASRLSKEADIVAAFYIFIIGGVMSATGNGYVLYMTFKRKTKLKPPELMTVNLAIFDFGISGRKSKR</sequence>
<evidence type="ECO:0000313" key="2">
    <source>
        <dbReference type="Ensembl" id="ENSTNIP00000002922.1"/>
    </source>
</evidence>
<reference evidence="2" key="3">
    <citation type="submission" date="2025-09" db="UniProtKB">
        <authorList>
            <consortium name="Ensembl"/>
        </authorList>
    </citation>
    <scope>IDENTIFICATION</scope>
</reference>
<evidence type="ECO:0000256" key="1">
    <source>
        <dbReference type="SAM" id="Phobius"/>
    </source>
</evidence>
<keyword evidence="3" id="KW-1185">Reference proteome</keyword>
<dbReference type="Proteomes" id="UP000007303">
    <property type="component" value="Unassembled WGS sequence"/>
</dbReference>
<feature type="transmembrane region" description="Helical" evidence="1">
    <location>
        <begin position="23"/>
        <end position="44"/>
    </location>
</feature>